<feature type="region of interest" description="Disordered" evidence="1">
    <location>
        <begin position="670"/>
        <end position="710"/>
    </location>
</feature>
<proteinExistence type="predicted"/>
<feature type="compositionally biased region" description="Pro residues" evidence="1">
    <location>
        <begin position="924"/>
        <end position="935"/>
    </location>
</feature>
<evidence type="ECO:0000313" key="3">
    <source>
        <dbReference type="EMBL" id="BDS05753.1"/>
    </source>
</evidence>
<name>A0AAT9FIC5_9BACT</name>
<sequence>MSENSSSPQPPHQAPIPEGLRIQLEQFKKRLWQIKIAEAVLAGFFGLLFSFLLVFGLDRFIETPNSVRLIILVVGVSLFALFAPYWIRRWVFGHRQENQLARLISRRYPKLGDRLLGAVELQDQTEGKDSLSPALRAAAMRTVAADAAGRDLFQALPAARHKKWSLAVMALFVLMVAALVTVPEASVNALKRWLMPLSDTQRFTFTQLDLSGIDSPHHVPYGETFTMTIPLSSETNRRPETARARYGNGEWVEAPLVNGAYAFNFPAQRAADDIHIEADDARHSLSIEPVIRPAVENIRAVVKLPSYLERPDVNADLRSGFISILEGSEIKIQAVASRALSSASATIVTVPKEEIPDANAPVPPVEEPKESTDTAEEKTTPKDAQPEKAEVAAAPKQAPEPPKKISLTLQDRKMTTAPIKVGENTLIIPMQWTDIYGLRADKPLKLRLESAQDQAPSTYIQGIERQHIMLAEETVDFEILAEDDYGLKACGISWQGEFTKPTGGTPAKGELTLETGGPTRTNLNQPFAFSPANLSIAPQKLVIRSWTEDYKPGRGRVYSEPLVLYILTRDEHAQVLKNQFDRAIGELEDIARKEQNLNDENQRLERKDAKELQTDEGRKKLQKQQDAERENKERMQELTKKMEDLFKDAVRNGEIDKEALKKMSKALQSMRELSKEDLPKVEKKLQDAQSQRNTEEKSKKDLEEAVEEQKEALKKMKQALKDANEANQNFEASTFVNRLKRAAGEQDGIASAFIDAIDKIIGSEFSELDPVEQRAIKGASDQQRQTAADVRWIQEDLAHYYARTQKDEHKKLVDAMKESRIDEAMEILSSRVSANLSFASIAQSKQWAAQLRKWAKELEGSNKKDGGEGGEGGGEQQQQEDKDFEFMLKVMRMIQKEQDIRSRTRALENLKRSLSPSDAAPNQPALPKPAAPKPAQPSALPDAA</sequence>
<feature type="compositionally biased region" description="Basic and acidic residues" evidence="1">
    <location>
        <begin position="366"/>
        <end position="390"/>
    </location>
</feature>
<feature type="region of interest" description="Disordered" evidence="1">
    <location>
        <begin position="598"/>
        <end position="635"/>
    </location>
</feature>
<dbReference type="AlphaFoldDB" id="A0AAT9FIC5"/>
<reference evidence="3" key="1">
    <citation type="submission" date="2024-07" db="EMBL/GenBank/DDBJ databases">
        <title>Complete genome sequence of Verrucomicrobiaceae bacterium NT6N.</title>
        <authorList>
            <person name="Huang C."/>
            <person name="Takami H."/>
            <person name="Hamasaki K."/>
        </authorList>
    </citation>
    <scope>NUCLEOTIDE SEQUENCE</scope>
    <source>
        <strain evidence="3">NT6N</strain>
    </source>
</reference>
<feature type="compositionally biased region" description="Basic and acidic residues" evidence="1">
    <location>
        <begin position="693"/>
        <end position="710"/>
    </location>
</feature>
<dbReference type="KEGG" id="osu:NT6N_07930"/>
<protein>
    <recommendedName>
        <fullName evidence="4">DUF4175 family protein</fullName>
    </recommendedName>
</protein>
<evidence type="ECO:0000256" key="2">
    <source>
        <dbReference type="SAM" id="Phobius"/>
    </source>
</evidence>
<feature type="region of interest" description="Disordered" evidence="1">
    <location>
        <begin position="897"/>
        <end position="944"/>
    </location>
</feature>
<gene>
    <name evidence="3" type="ORF">NT6N_07930</name>
</gene>
<feature type="transmembrane region" description="Helical" evidence="2">
    <location>
        <begin position="36"/>
        <end position="57"/>
    </location>
</feature>
<feature type="transmembrane region" description="Helical" evidence="2">
    <location>
        <begin position="164"/>
        <end position="182"/>
    </location>
</feature>
<feature type="region of interest" description="Disordered" evidence="1">
    <location>
        <begin position="860"/>
        <end position="885"/>
    </location>
</feature>
<keyword evidence="2" id="KW-1133">Transmembrane helix</keyword>
<keyword evidence="2" id="KW-0812">Transmembrane</keyword>
<evidence type="ECO:0000256" key="1">
    <source>
        <dbReference type="SAM" id="MobiDB-lite"/>
    </source>
</evidence>
<feature type="region of interest" description="Disordered" evidence="1">
    <location>
        <begin position="352"/>
        <end position="403"/>
    </location>
</feature>
<feature type="compositionally biased region" description="Basic and acidic residues" evidence="1">
    <location>
        <begin position="672"/>
        <end position="686"/>
    </location>
</feature>
<evidence type="ECO:0008006" key="4">
    <source>
        <dbReference type="Google" id="ProtNLM"/>
    </source>
</evidence>
<feature type="compositionally biased region" description="Basic and acidic residues" evidence="1">
    <location>
        <begin position="897"/>
        <end position="911"/>
    </location>
</feature>
<keyword evidence="2" id="KW-0472">Membrane</keyword>
<accession>A0AAT9FIC5</accession>
<dbReference type="EMBL" id="AP026866">
    <property type="protein sequence ID" value="BDS05753.1"/>
    <property type="molecule type" value="Genomic_DNA"/>
</dbReference>
<feature type="transmembrane region" description="Helical" evidence="2">
    <location>
        <begin position="69"/>
        <end position="87"/>
    </location>
</feature>
<organism evidence="3">
    <name type="scientific">Oceaniferula spumae</name>
    <dbReference type="NCBI Taxonomy" id="2979115"/>
    <lineage>
        <taxon>Bacteria</taxon>
        <taxon>Pseudomonadati</taxon>
        <taxon>Verrucomicrobiota</taxon>
        <taxon>Verrucomicrobiia</taxon>
        <taxon>Verrucomicrobiales</taxon>
        <taxon>Verrucomicrobiaceae</taxon>
        <taxon>Oceaniferula</taxon>
    </lineage>
</organism>